<proteinExistence type="inferred from homology"/>
<gene>
    <name evidence="6" type="ORF">AKJ09_05083</name>
</gene>
<dbReference type="STRING" id="1391654.AKJ09_05083"/>
<dbReference type="PROSITE" id="PS50931">
    <property type="entry name" value="HTH_LYSR"/>
    <property type="match status" value="1"/>
</dbReference>
<keyword evidence="4" id="KW-0804">Transcription</keyword>
<accession>A0A0K1PZ35</accession>
<dbReference type="OrthoDB" id="196624at2"/>
<dbReference type="Proteomes" id="UP000064967">
    <property type="component" value="Chromosome"/>
</dbReference>
<evidence type="ECO:0000256" key="1">
    <source>
        <dbReference type="ARBA" id="ARBA00009437"/>
    </source>
</evidence>
<keyword evidence="2" id="KW-0805">Transcription regulation</keyword>
<dbReference type="InterPro" id="IPR000847">
    <property type="entry name" value="LysR_HTH_N"/>
</dbReference>
<dbReference type="InterPro" id="IPR036388">
    <property type="entry name" value="WH-like_DNA-bd_sf"/>
</dbReference>
<dbReference type="FunFam" id="1.10.10.10:FF:000001">
    <property type="entry name" value="LysR family transcriptional regulator"/>
    <property type="match status" value="1"/>
</dbReference>
<dbReference type="Pfam" id="PF03466">
    <property type="entry name" value="LysR_substrate"/>
    <property type="match status" value="1"/>
</dbReference>
<evidence type="ECO:0000313" key="6">
    <source>
        <dbReference type="EMBL" id="AKU98419.1"/>
    </source>
</evidence>
<dbReference type="RefSeq" id="WP_146649382.1">
    <property type="nucleotide sequence ID" value="NZ_CP012333.1"/>
</dbReference>
<organism evidence="6 7">
    <name type="scientific">Labilithrix luteola</name>
    <dbReference type="NCBI Taxonomy" id="1391654"/>
    <lineage>
        <taxon>Bacteria</taxon>
        <taxon>Pseudomonadati</taxon>
        <taxon>Myxococcota</taxon>
        <taxon>Polyangia</taxon>
        <taxon>Polyangiales</taxon>
        <taxon>Labilitrichaceae</taxon>
        <taxon>Labilithrix</taxon>
    </lineage>
</organism>
<name>A0A0K1PZ35_9BACT</name>
<dbReference type="Gene3D" id="1.10.10.10">
    <property type="entry name" value="Winged helix-like DNA-binding domain superfamily/Winged helix DNA-binding domain"/>
    <property type="match status" value="1"/>
</dbReference>
<evidence type="ECO:0000256" key="3">
    <source>
        <dbReference type="ARBA" id="ARBA00023125"/>
    </source>
</evidence>
<dbReference type="CDD" id="cd08422">
    <property type="entry name" value="PBP2_CrgA_like"/>
    <property type="match status" value="1"/>
</dbReference>
<dbReference type="GO" id="GO:0003700">
    <property type="term" value="F:DNA-binding transcription factor activity"/>
    <property type="evidence" value="ECO:0007669"/>
    <property type="project" value="InterPro"/>
</dbReference>
<dbReference type="GO" id="GO:0006351">
    <property type="term" value="P:DNA-templated transcription"/>
    <property type="evidence" value="ECO:0007669"/>
    <property type="project" value="TreeGrafter"/>
</dbReference>
<dbReference type="AlphaFoldDB" id="A0A0K1PZ35"/>
<protein>
    <submittedName>
        <fullName evidence="6">Transcriptional regulator, LysR family</fullName>
    </submittedName>
</protein>
<keyword evidence="3" id="KW-0238">DNA-binding</keyword>
<evidence type="ECO:0000256" key="4">
    <source>
        <dbReference type="ARBA" id="ARBA00023163"/>
    </source>
</evidence>
<dbReference type="Gene3D" id="3.40.190.290">
    <property type="match status" value="1"/>
</dbReference>
<dbReference type="SUPFAM" id="SSF53850">
    <property type="entry name" value="Periplasmic binding protein-like II"/>
    <property type="match status" value="1"/>
</dbReference>
<keyword evidence="7" id="KW-1185">Reference proteome</keyword>
<reference evidence="6 7" key="1">
    <citation type="submission" date="2015-08" db="EMBL/GenBank/DDBJ databases">
        <authorList>
            <person name="Babu N.S."/>
            <person name="Beckwith C.J."/>
            <person name="Beseler K.G."/>
            <person name="Brison A."/>
            <person name="Carone J.V."/>
            <person name="Caskin T.P."/>
            <person name="Diamond M."/>
            <person name="Durham M.E."/>
            <person name="Foxe J.M."/>
            <person name="Go M."/>
            <person name="Henderson B.A."/>
            <person name="Jones I.B."/>
            <person name="McGettigan J.A."/>
            <person name="Micheletti S.J."/>
            <person name="Nasrallah M.E."/>
            <person name="Ortiz D."/>
            <person name="Piller C.R."/>
            <person name="Privatt S.R."/>
            <person name="Schneider S.L."/>
            <person name="Sharp S."/>
            <person name="Smith T.C."/>
            <person name="Stanton J.D."/>
            <person name="Ullery H.E."/>
            <person name="Wilson R.J."/>
            <person name="Serrano M.G."/>
            <person name="Buck G."/>
            <person name="Lee V."/>
            <person name="Wang Y."/>
            <person name="Carvalho R."/>
            <person name="Voegtly L."/>
            <person name="Shi R."/>
            <person name="Duckworth R."/>
            <person name="Johnson A."/>
            <person name="Loviza R."/>
            <person name="Walstead R."/>
            <person name="Shah Z."/>
            <person name="Kiflezghi M."/>
            <person name="Wade K."/>
            <person name="Ball S.L."/>
            <person name="Bradley K.W."/>
            <person name="Asai D.J."/>
            <person name="Bowman C.A."/>
            <person name="Russell D.A."/>
            <person name="Pope W.H."/>
            <person name="Jacobs-Sera D."/>
            <person name="Hendrix R.W."/>
            <person name="Hatfull G.F."/>
        </authorList>
    </citation>
    <scope>NUCLEOTIDE SEQUENCE [LARGE SCALE GENOMIC DNA]</scope>
    <source>
        <strain evidence="6 7">DSM 27648</strain>
    </source>
</reference>
<dbReference type="SUPFAM" id="SSF46785">
    <property type="entry name" value="Winged helix' DNA-binding domain"/>
    <property type="match status" value="1"/>
</dbReference>
<evidence type="ECO:0000259" key="5">
    <source>
        <dbReference type="PROSITE" id="PS50931"/>
    </source>
</evidence>
<dbReference type="GO" id="GO:0043565">
    <property type="term" value="F:sequence-specific DNA binding"/>
    <property type="evidence" value="ECO:0007669"/>
    <property type="project" value="TreeGrafter"/>
</dbReference>
<dbReference type="PRINTS" id="PR00039">
    <property type="entry name" value="HTHLYSR"/>
</dbReference>
<evidence type="ECO:0000256" key="2">
    <source>
        <dbReference type="ARBA" id="ARBA00023015"/>
    </source>
</evidence>
<dbReference type="PANTHER" id="PTHR30537">
    <property type="entry name" value="HTH-TYPE TRANSCRIPTIONAL REGULATOR"/>
    <property type="match status" value="1"/>
</dbReference>
<sequence>MDLLGDISVFVRTIDTGSFTAAARTLGVTPSAVSRRIAHLESELGTRLIQRSTRSLRVTEDGVAFYERCTRLLNDFEAAKHSLVRARTAPRGILRVDVPVLLGRRIIAPAMPRFLARYPQLRVDLSLSDVFIDPVVAGVDLIVRIGSKPSSGLVGRRLGVAHSVICGAPSLLRERGHPTSIDDLARFPCVGNLRDGKPEPWPLRGPDGPCEVPISGPFHADDSDVQLDAAVRGVGLVRGLDILVSNELRAGTLEEVLPELRFLQRPIDALYPSGRSVSAKVRAYVDFLVELFHDVAVPVPRRSGDGEQSPRPRSR</sequence>
<dbReference type="InterPro" id="IPR036390">
    <property type="entry name" value="WH_DNA-bd_sf"/>
</dbReference>
<evidence type="ECO:0000313" key="7">
    <source>
        <dbReference type="Proteomes" id="UP000064967"/>
    </source>
</evidence>
<dbReference type="KEGG" id="llu:AKJ09_05083"/>
<dbReference type="Pfam" id="PF00126">
    <property type="entry name" value="HTH_1"/>
    <property type="match status" value="1"/>
</dbReference>
<dbReference type="InterPro" id="IPR058163">
    <property type="entry name" value="LysR-type_TF_proteobact-type"/>
</dbReference>
<comment type="similarity">
    <text evidence="1">Belongs to the LysR transcriptional regulatory family.</text>
</comment>
<dbReference type="PANTHER" id="PTHR30537:SF5">
    <property type="entry name" value="HTH-TYPE TRANSCRIPTIONAL ACTIVATOR TTDR-RELATED"/>
    <property type="match status" value="1"/>
</dbReference>
<feature type="domain" description="HTH lysR-type" evidence="5">
    <location>
        <begin position="1"/>
        <end position="59"/>
    </location>
</feature>
<dbReference type="EMBL" id="CP012333">
    <property type="protein sequence ID" value="AKU98419.1"/>
    <property type="molecule type" value="Genomic_DNA"/>
</dbReference>
<dbReference type="InterPro" id="IPR005119">
    <property type="entry name" value="LysR_subst-bd"/>
</dbReference>